<name>A0ACD5YQ11_AVESA</name>
<proteinExistence type="predicted"/>
<accession>A0ACD5YQ11</accession>
<reference evidence="1" key="2">
    <citation type="submission" date="2025-09" db="UniProtKB">
        <authorList>
            <consortium name="EnsemblPlants"/>
        </authorList>
    </citation>
    <scope>IDENTIFICATION</scope>
</reference>
<organism evidence="1 2">
    <name type="scientific">Avena sativa</name>
    <name type="common">Oat</name>
    <dbReference type="NCBI Taxonomy" id="4498"/>
    <lineage>
        <taxon>Eukaryota</taxon>
        <taxon>Viridiplantae</taxon>
        <taxon>Streptophyta</taxon>
        <taxon>Embryophyta</taxon>
        <taxon>Tracheophyta</taxon>
        <taxon>Spermatophyta</taxon>
        <taxon>Magnoliopsida</taxon>
        <taxon>Liliopsida</taxon>
        <taxon>Poales</taxon>
        <taxon>Poaceae</taxon>
        <taxon>BOP clade</taxon>
        <taxon>Pooideae</taxon>
        <taxon>Poodae</taxon>
        <taxon>Poeae</taxon>
        <taxon>Poeae Chloroplast Group 1 (Aveneae type)</taxon>
        <taxon>Aveninae</taxon>
        <taxon>Avena</taxon>
    </lineage>
</organism>
<dbReference type="EnsemblPlants" id="AVESA.00010b.r2.6AG1047080.1">
    <property type="protein sequence ID" value="AVESA.00010b.r2.6AG1047080.1.CDS"/>
    <property type="gene ID" value="AVESA.00010b.r2.6AG1047080"/>
</dbReference>
<sequence length="412" mass="45021">MSSRSRCRDRRRRRGEGTEAEGSRRGKTRPRKALLLLLLLQSQLSRPKSRGRRQNNNTTSSCGRGRPAGYGLVSAPQQLFSSSSSSSSSSVLRLLCRRAVLCAVLVAVATMDREHLEFIMRHQGGIGMGMAPFPVAHCDSEEALGSSESEQAAARPRGKRARAAEVHNLSEKRRRCKINEKMKALQSLVPNSSKTDKASMLDDAIEYLKQLQLQVQMLSMRNGLYRPPLNLPGAPQPLPTPQMCTTLNQDNVEASNPTAALLPMNHILGATSGARHPFNALNQDQRHHGPLVLQSVPCTTTPEPRFLLGSSQSSLQSLQLPVSAEMILQDEVMLKHHLSSTQETTSIPVGLEMKPVVHGTPQAGAGHLDACSIWRTQPQDAVPNNTESILFMPHLHRFQGSGTEPGLRAGSK</sequence>
<reference evidence="1" key="1">
    <citation type="submission" date="2021-05" db="EMBL/GenBank/DDBJ databases">
        <authorList>
            <person name="Scholz U."/>
            <person name="Mascher M."/>
            <person name="Fiebig A."/>
        </authorList>
    </citation>
    <scope>NUCLEOTIDE SEQUENCE [LARGE SCALE GENOMIC DNA]</scope>
</reference>
<keyword evidence="2" id="KW-1185">Reference proteome</keyword>
<dbReference type="Proteomes" id="UP001732700">
    <property type="component" value="Chromosome 6A"/>
</dbReference>
<evidence type="ECO:0000313" key="1">
    <source>
        <dbReference type="EnsemblPlants" id="AVESA.00010b.r2.6AG1047080.1.CDS"/>
    </source>
</evidence>
<protein>
    <submittedName>
        <fullName evidence="1">Uncharacterized protein</fullName>
    </submittedName>
</protein>
<evidence type="ECO:0000313" key="2">
    <source>
        <dbReference type="Proteomes" id="UP001732700"/>
    </source>
</evidence>